<evidence type="ECO:0000313" key="2">
    <source>
        <dbReference type="Proteomes" id="UP001142057"/>
    </source>
</evidence>
<proteinExistence type="predicted"/>
<sequence>MTKEIFNEKFKQVFVPDIKGHNKEGKLKISKLLELVTDASYHQDIRKHFGLEESRDNYILIGNVDIAYDYVKYITEKFEYVNYYAFSKNVNTYIEHNETTKQNEMYFIIDEPFNNEGEVLSQIIAKAEYDSVNMFYKDRELSKHINYLKKNGFTRPLQNLNKSWEAEFSINEKLNKRRNYRFVKESNNMYLRSITSDLYNEYGVAFSFVVAMLALHKAMQNDKGLNFSITSLSLNESKIDIIVSANDSVYVEEIESHISSSISIRNNDLGNKSLSFTQTLKITPLQSTERDIYIFPKIKEDVTTKTSVSHGTSIGTVLTTIDSMSEVIYSTDEFVTTFKGFYKTKNYDELRAKIEERLVTNNSPFKNVRELKDLFKRSAVQSVDNLAKLLDMCGRAEVIDMDFDLKFKLRYLISNVLLYGKNNLE</sequence>
<name>A0ABT2IIY5_9FLAO</name>
<comment type="caution">
    <text evidence="1">The sequence shown here is derived from an EMBL/GenBank/DDBJ whole genome shotgun (WGS) entry which is preliminary data.</text>
</comment>
<protein>
    <submittedName>
        <fullName evidence="1">Uncharacterized protein</fullName>
    </submittedName>
</protein>
<accession>A0ABT2IIY5</accession>
<keyword evidence="2" id="KW-1185">Reference proteome</keyword>
<reference evidence="1" key="1">
    <citation type="submission" date="2022-08" db="EMBL/GenBank/DDBJ databases">
        <title>Chryseobacterium antibioticum,isolated from the rhizosphere soil of Pyrola in Tibet.</title>
        <authorList>
            <person name="Kan Y."/>
        </authorList>
    </citation>
    <scope>NUCLEOTIDE SEQUENCE</scope>
    <source>
        <strain evidence="1">Pc2-12</strain>
    </source>
</reference>
<dbReference type="Proteomes" id="UP001142057">
    <property type="component" value="Unassembled WGS sequence"/>
</dbReference>
<evidence type="ECO:0000313" key="1">
    <source>
        <dbReference type="EMBL" id="MCT2408588.1"/>
    </source>
</evidence>
<dbReference type="EMBL" id="JANZQH010000006">
    <property type="protein sequence ID" value="MCT2408588.1"/>
    <property type="molecule type" value="Genomic_DNA"/>
</dbReference>
<gene>
    <name evidence="1" type="ORF">NZD88_13640</name>
</gene>
<organism evidence="1 2">
    <name type="scientific">Chryseobacterium pyrolae</name>
    <dbReference type="NCBI Taxonomy" id="2987481"/>
    <lineage>
        <taxon>Bacteria</taxon>
        <taxon>Pseudomonadati</taxon>
        <taxon>Bacteroidota</taxon>
        <taxon>Flavobacteriia</taxon>
        <taxon>Flavobacteriales</taxon>
        <taxon>Weeksellaceae</taxon>
        <taxon>Chryseobacterium group</taxon>
        <taxon>Chryseobacterium</taxon>
    </lineage>
</organism>
<dbReference type="RefSeq" id="WP_259829880.1">
    <property type="nucleotide sequence ID" value="NZ_JANZQH010000006.1"/>
</dbReference>